<keyword evidence="15" id="KW-1185">Reference proteome</keyword>
<reference evidence="14 15" key="1">
    <citation type="submission" date="2021-01" db="EMBL/GenBank/DDBJ databases">
        <title>Draft Genome Sequence and Polyhydroxyalkanoate Biosynthetic Potential of Jeongeupia naejangsanensis Type Strain DSM 24253.</title>
        <authorList>
            <person name="Turrini P."/>
            <person name="Artuso I."/>
            <person name="Lugli G.A."/>
            <person name="Frangipani E."/>
            <person name="Ventura M."/>
            <person name="Visca P."/>
        </authorList>
    </citation>
    <scope>NUCLEOTIDE SEQUENCE [LARGE SCALE GENOMIC DNA]</scope>
    <source>
        <strain evidence="14 15">DSM 24253</strain>
    </source>
</reference>
<evidence type="ECO:0000256" key="10">
    <source>
        <dbReference type="ARBA" id="ARBA00049406"/>
    </source>
</evidence>
<evidence type="ECO:0000256" key="4">
    <source>
        <dbReference type="ARBA" id="ARBA00022432"/>
    </source>
</evidence>
<evidence type="ECO:0000256" key="7">
    <source>
        <dbReference type="ARBA" id="ARBA00023004"/>
    </source>
</evidence>
<feature type="domain" description="Serine dehydratase-like alpha subunit" evidence="12">
    <location>
        <begin position="186"/>
        <end position="448"/>
    </location>
</feature>
<gene>
    <name evidence="14" type="ORF">JMJ54_01095</name>
</gene>
<dbReference type="SUPFAM" id="SSF143548">
    <property type="entry name" value="Serine metabolism enzymes domain"/>
    <property type="match status" value="1"/>
</dbReference>
<dbReference type="EC" id="4.3.1.17" evidence="11"/>
<dbReference type="Pfam" id="PF03315">
    <property type="entry name" value="SDH_beta"/>
    <property type="match status" value="1"/>
</dbReference>
<dbReference type="InterPro" id="IPR004644">
    <property type="entry name" value="Fe-S_L-Ser_mono"/>
</dbReference>
<comment type="cofactor">
    <cofactor evidence="1 11">
        <name>[4Fe-4S] cluster</name>
        <dbReference type="ChEBI" id="CHEBI:49883"/>
    </cofactor>
</comment>
<feature type="domain" description="Serine dehydratase beta chain" evidence="13">
    <location>
        <begin position="3"/>
        <end position="157"/>
    </location>
</feature>
<protein>
    <recommendedName>
        <fullName evidence="11">L-serine dehydratase</fullName>
        <ecNumber evidence="11">4.3.1.17</ecNumber>
    </recommendedName>
</protein>
<dbReference type="Proteomes" id="UP000809431">
    <property type="component" value="Unassembled WGS sequence"/>
</dbReference>
<dbReference type="NCBIfam" id="TIGR00720">
    <property type="entry name" value="sda_mono"/>
    <property type="match status" value="1"/>
</dbReference>
<evidence type="ECO:0000259" key="13">
    <source>
        <dbReference type="Pfam" id="PF03315"/>
    </source>
</evidence>
<dbReference type="EMBL" id="JAESND010000001">
    <property type="protein sequence ID" value="MBM3114410.1"/>
    <property type="molecule type" value="Genomic_DNA"/>
</dbReference>
<evidence type="ECO:0000256" key="5">
    <source>
        <dbReference type="ARBA" id="ARBA00022485"/>
    </source>
</evidence>
<evidence type="ECO:0000256" key="11">
    <source>
        <dbReference type="RuleBase" id="RU366059"/>
    </source>
</evidence>
<evidence type="ECO:0000256" key="3">
    <source>
        <dbReference type="ARBA" id="ARBA00008636"/>
    </source>
</evidence>
<keyword evidence="5 11" id="KW-0004">4Fe-4S</keyword>
<dbReference type="RefSeq" id="WP_203536104.1">
    <property type="nucleotide sequence ID" value="NZ_JAESND010000001.1"/>
</dbReference>
<comment type="similarity">
    <text evidence="3 11">Belongs to the iron-sulfur dependent L-serine dehydratase family.</text>
</comment>
<dbReference type="PANTHER" id="PTHR30182:SF1">
    <property type="entry name" value="L-SERINE DEHYDRATASE 1"/>
    <property type="match status" value="1"/>
</dbReference>
<evidence type="ECO:0000256" key="1">
    <source>
        <dbReference type="ARBA" id="ARBA00001966"/>
    </source>
</evidence>
<evidence type="ECO:0000256" key="8">
    <source>
        <dbReference type="ARBA" id="ARBA00023014"/>
    </source>
</evidence>
<keyword evidence="6 11" id="KW-0479">Metal-binding</keyword>
<comment type="pathway">
    <text evidence="2">Carbohydrate biosynthesis; gluconeogenesis.</text>
</comment>
<evidence type="ECO:0000313" key="14">
    <source>
        <dbReference type="EMBL" id="MBM3114410.1"/>
    </source>
</evidence>
<sequence>MLSVFDMFKIGIGPSSSHTVGPMLAAKRFADSLLIHPDRARIAHVTIDLYGSLALTGKGHGTIEAMLNGLEGKEPRTVDPASVLPRAQALMQEGATLLLGGSQPVPFHGRRDVVLHMHEFLPRHANGLRCRARSADGALIAETVFYSIGGGFIVTDDEFGLPVGERAAPPYPFANAQELMAHCEREGKSIAQIVMANETTWQDEATIRNGLLEIAAVMKDCVESGCRQEGDLPGGYGVKRRAPAIFRRIVSLQLAGRTDVMLWPMLYAIAVSEENAAGGRIVTAPTNGAAGIIPSVLQYYRNFHPQANDQGIVDFLLTAAAVGMLYKMNASISGAEVGCQGEVGVACSMAAAGYCAVSGGNLAQVENAAEIAMEHHLGLTCDPVGGLVQIPCVERNGVAAEKAIKCAQLAIIEDGRHKISLDQVIDTMYRTGMDMQNKYKETSLGGLALTVGIPAC</sequence>
<dbReference type="InterPro" id="IPR005130">
    <property type="entry name" value="Ser_deHydtase-like_asu"/>
</dbReference>
<dbReference type="InterPro" id="IPR029009">
    <property type="entry name" value="ASB_dom_sf"/>
</dbReference>
<evidence type="ECO:0000256" key="9">
    <source>
        <dbReference type="ARBA" id="ARBA00023239"/>
    </source>
</evidence>
<dbReference type="PANTHER" id="PTHR30182">
    <property type="entry name" value="L-SERINE DEHYDRATASE"/>
    <property type="match status" value="1"/>
</dbReference>
<evidence type="ECO:0000259" key="12">
    <source>
        <dbReference type="Pfam" id="PF03313"/>
    </source>
</evidence>
<evidence type="ECO:0000313" key="15">
    <source>
        <dbReference type="Proteomes" id="UP000809431"/>
    </source>
</evidence>
<keyword evidence="7 11" id="KW-0408">Iron</keyword>
<accession>A0ABS2BG13</accession>
<comment type="catalytic activity">
    <reaction evidence="10 11">
        <text>L-serine = pyruvate + NH4(+)</text>
        <dbReference type="Rhea" id="RHEA:19169"/>
        <dbReference type="ChEBI" id="CHEBI:15361"/>
        <dbReference type="ChEBI" id="CHEBI:28938"/>
        <dbReference type="ChEBI" id="CHEBI:33384"/>
        <dbReference type="EC" id="4.3.1.17"/>
    </reaction>
</comment>
<evidence type="ECO:0000256" key="2">
    <source>
        <dbReference type="ARBA" id="ARBA00004742"/>
    </source>
</evidence>
<keyword evidence="8 11" id="KW-0411">Iron-sulfur</keyword>
<proteinExistence type="inferred from homology"/>
<dbReference type="Pfam" id="PF03313">
    <property type="entry name" value="SDH_alpha"/>
    <property type="match status" value="1"/>
</dbReference>
<dbReference type="InterPro" id="IPR005131">
    <property type="entry name" value="Ser_deHydtase_bsu"/>
</dbReference>
<dbReference type="InterPro" id="IPR051318">
    <property type="entry name" value="Fe-S_L-Ser"/>
</dbReference>
<name>A0ABS2BG13_9NEIS</name>
<dbReference type="GO" id="GO:0003941">
    <property type="term" value="F:L-serine ammonia-lyase activity"/>
    <property type="evidence" value="ECO:0007669"/>
    <property type="project" value="UniProtKB-EC"/>
</dbReference>
<keyword evidence="4 11" id="KW-0312">Gluconeogenesis</keyword>
<organism evidence="14 15">
    <name type="scientific">Jeongeupia naejangsanensis</name>
    <dbReference type="NCBI Taxonomy" id="613195"/>
    <lineage>
        <taxon>Bacteria</taxon>
        <taxon>Pseudomonadati</taxon>
        <taxon>Pseudomonadota</taxon>
        <taxon>Betaproteobacteria</taxon>
        <taxon>Neisseriales</taxon>
        <taxon>Chitinibacteraceae</taxon>
        <taxon>Jeongeupia</taxon>
    </lineage>
</organism>
<evidence type="ECO:0000256" key="6">
    <source>
        <dbReference type="ARBA" id="ARBA00022723"/>
    </source>
</evidence>
<dbReference type="Gene3D" id="3.30.1330.90">
    <property type="entry name" value="D-3-phosphoglycerate dehydrogenase, domain 3"/>
    <property type="match status" value="1"/>
</dbReference>
<keyword evidence="9 11" id="KW-0456">Lyase</keyword>
<comment type="caution">
    <text evidence="14">The sequence shown here is derived from an EMBL/GenBank/DDBJ whole genome shotgun (WGS) entry which is preliminary data.</text>
</comment>